<keyword evidence="3 7" id="KW-0812">Transmembrane</keyword>
<dbReference type="PANTHER" id="PTHR32285">
    <property type="entry name" value="PROTEIN TRICHOME BIREFRINGENCE-LIKE 9-RELATED"/>
    <property type="match status" value="1"/>
</dbReference>
<feature type="domain" description="Trichome birefringence-like C-terminal" evidence="8">
    <location>
        <begin position="131"/>
        <end position="414"/>
    </location>
</feature>
<dbReference type="OMA" id="QNGEWHS"/>
<dbReference type="Gramene" id="Pp3c16_2250V3.1">
    <property type="protein sequence ID" value="Pp3c16_2250V3.1"/>
    <property type="gene ID" value="Pp3c16_2250"/>
</dbReference>
<evidence type="ECO:0000313" key="11">
    <source>
        <dbReference type="EnsemblPlants" id="Pp3c16_2250V3.1"/>
    </source>
</evidence>
<evidence type="ECO:0000256" key="6">
    <source>
        <dbReference type="ARBA" id="ARBA00023136"/>
    </source>
</evidence>
<reference evidence="11" key="3">
    <citation type="submission" date="2020-12" db="UniProtKB">
        <authorList>
            <consortium name="EnsemblPlants"/>
        </authorList>
    </citation>
    <scope>IDENTIFICATION</scope>
</reference>
<dbReference type="Pfam" id="PF13839">
    <property type="entry name" value="PC-Esterase"/>
    <property type="match status" value="1"/>
</dbReference>
<evidence type="ECO:0000256" key="5">
    <source>
        <dbReference type="ARBA" id="ARBA00022989"/>
    </source>
</evidence>
<keyword evidence="5 7" id="KW-1133">Transmembrane helix</keyword>
<dbReference type="InterPro" id="IPR025846">
    <property type="entry name" value="TBL_N"/>
</dbReference>
<dbReference type="OrthoDB" id="630188at2759"/>
<dbReference type="PaxDb" id="3218-PP1S242_75V6.1"/>
<dbReference type="EMBL" id="ABEU02000016">
    <property type="protein sequence ID" value="PNR37247.1"/>
    <property type="molecule type" value="Genomic_DNA"/>
</dbReference>
<dbReference type="Pfam" id="PF14416">
    <property type="entry name" value="PMR5N"/>
    <property type="match status" value="1"/>
</dbReference>
<dbReference type="InterPro" id="IPR026057">
    <property type="entry name" value="TBL_C"/>
</dbReference>
<dbReference type="Proteomes" id="UP000006727">
    <property type="component" value="Chromosome 16"/>
</dbReference>
<dbReference type="GO" id="GO:0005794">
    <property type="term" value="C:Golgi apparatus"/>
    <property type="evidence" value="ECO:0000318"/>
    <property type="project" value="GO_Central"/>
</dbReference>
<proteinExistence type="inferred from homology"/>
<evidence type="ECO:0000256" key="4">
    <source>
        <dbReference type="ARBA" id="ARBA00022968"/>
    </source>
</evidence>
<accession>A0A2K1J6U4</accession>
<evidence type="ECO:0000313" key="12">
    <source>
        <dbReference type="Proteomes" id="UP000006727"/>
    </source>
</evidence>
<dbReference type="AlphaFoldDB" id="A0A2K1J6U4"/>
<evidence type="ECO:0000256" key="1">
    <source>
        <dbReference type="ARBA" id="ARBA00004167"/>
    </source>
</evidence>
<dbReference type="InterPro" id="IPR029962">
    <property type="entry name" value="TBL"/>
</dbReference>
<feature type="domain" description="Trichome birefringence-like N-terminal" evidence="9">
    <location>
        <begin position="74"/>
        <end position="126"/>
    </location>
</feature>
<keyword evidence="6 7" id="KW-0472">Membrane</keyword>
<dbReference type="RefSeq" id="XP_024399046.1">
    <property type="nucleotide sequence ID" value="XM_024543278.2"/>
</dbReference>
<name>A0A2K1J6U4_PHYPA</name>
<comment type="subcellular location">
    <subcellularLocation>
        <location evidence="1">Membrane</location>
        <topology evidence="1">Single-pass membrane protein</topology>
    </subcellularLocation>
</comment>
<evidence type="ECO:0000256" key="2">
    <source>
        <dbReference type="ARBA" id="ARBA00007727"/>
    </source>
</evidence>
<comment type="similarity">
    <text evidence="2">Belongs to the PC-esterase family. TBL subfamily.</text>
</comment>
<evidence type="ECO:0000259" key="8">
    <source>
        <dbReference type="Pfam" id="PF13839"/>
    </source>
</evidence>
<dbReference type="EnsemblPlants" id="Pp3c16_2250V3.1">
    <property type="protein sequence ID" value="Pp3c16_2250V3.1"/>
    <property type="gene ID" value="Pp3c16_2250"/>
</dbReference>
<evidence type="ECO:0000256" key="3">
    <source>
        <dbReference type="ARBA" id="ARBA00022692"/>
    </source>
</evidence>
<gene>
    <name evidence="11" type="primary">LOC112293627</name>
    <name evidence="10" type="ORF">PHYPA_020355</name>
</gene>
<dbReference type="GO" id="GO:0016413">
    <property type="term" value="F:O-acetyltransferase activity"/>
    <property type="evidence" value="ECO:0000318"/>
    <property type="project" value="GO_Central"/>
</dbReference>
<dbReference type="GO" id="GO:0016020">
    <property type="term" value="C:membrane"/>
    <property type="evidence" value="ECO:0007669"/>
    <property type="project" value="UniProtKB-SubCell"/>
</dbReference>
<sequence>MTTLIQKALRSRKVWCACFFFAALPAAMIRILLLFNNPDSSNFKKQSVGIFMAPEYNATNTVLSTPPPARKLGKCDLSQGDWVPDHAPPVYNNETCRHIQATQDCLGNGRPDSHYLYWKWKPRGCEVLRSDAEAFLRTMRGQKMAFVGDSIARNQMQSLLCILNKVEKPTNTFHSSDDKTNHWFFPSYSFTLTIYWSSFLVKNSTYTIPDADNTFVQLDLDILDPAWVESMAGTDVIVISSGQWYFKAAVYREGGQFIGCHHCGAKAGLKQVGFFSAYRRAIRTVFRELLQSVPAFDGVAVFRTFAPDHFENGGWDTGGTCPRTVPGGVAITEMNWMMHEIETTELEKVRAEMGANRISLLDITELAQIRTDGHPGPYRNPYPYAKDAKEKFQIDCLHWCLPGPIDTWNEMLMETLQQQMQP</sequence>
<evidence type="ECO:0000256" key="7">
    <source>
        <dbReference type="SAM" id="Phobius"/>
    </source>
</evidence>
<dbReference type="Gramene" id="Pp3c16_2250V3.2">
    <property type="protein sequence ID" value="Pp3c16_2250V3.2"/>
    <property type="gene ID" value="Pp3c16_2250"/>
</dbReference>
<keyword evidence="4" id="KW-0735">Signal-anchor</keyword>
<dbReference type="EnsemblPlants" id="Pp3c16_2250V3.2">
    <property type="protein sequence ID" value="Pp3c16_2250V3.2"/>
    <property type="gene ID" value="Pp3c16_2250"/>
</dbReference>
<reference evidence="10 12" key="2">
    <citation type="journal article" date="2018" name="Plant J.">
        <title>The Physcomitrella patens chromosome-scale assembly reveals moss genome structure and evolution.</title>
        <authorList>
            <person name="Lang D."/>
            <person name="Ullrich K.K."/>
            <person name="Murat F."/>
            <person name="Fuchs J."/>
            <person name="Jenkins J."/>
            <person name="Haas F.B."/>
            <person name="Piednoel M."/>
            <person name="Gundlach H."/>
            <person name="Van Bel M."/>
            <person name="Meyberg R."/>
            <person name="Vives C."/>
            <person name="Morata J."/>
            <person name="Symeonidi A."/>
            <person name="Hiss M."/>
            <person name="Muchero W."/>
            <person name="Kamisugi Y."/>
            <person name="Saleh O."/>
            <person name="Blanc G."/>
            <person name="Decker E.L."/>
            <person name="van Gessel N."/>
            <person name="Grimwood J."/>
            <person name="Hayes R.D."/>
            <person name="Graham S.W."/>
            <person name="Gunter L.E."/>
            <person name="McDaniel S.F."/>
            <person name="Hoernstein S.N.W."/>
            <person name="Larsson A."/>
            <person name="Li F.W."/>
            <person name="Perroud P.F."/>
            <person name="Phillips J."/>
            <person name="Ranjan P."/>
            <person name="Rokshar D.S."/>
            <person name="Rothfels C.J."/>
            <person name="Schneider L."/>
            <person name="Shu S."/>
            <person name="Stevenson D.W."/>
            <person name="Thummler F."/>
            <person name="Tillich M."/>
            <person name="Villarreal Aguilar J.C."/>
            <person name="Widiez T."/>
            <person name="Wong G.K."/>
            <person name="Wymore A."/>
            <person name="Zhang Y."/>
            <person name="Zimmer A.D."/>
            <person name="Quatrano R.S."/>
            <person name="Mayer K.F.X."/>
            <person name="Goodstein D."/>
            <person name="Casacuberta J.M."/>
            <person name="Vandepoele K."/>
            <person name="Reski R."/>
            <person name="Cuming A.C."/>
            <person name="Tuskan G.A."/>
            <person name="Maumus F."/>
            <person name="Salse J."/>
            <person name="Schmutz J."/>
            <person name="Rensing S.A."/>
        </authorList>
    </citation>
    <scope>NUCLEOTIDE SEQUENCE [LARGE SCALE GENOMIC DNA]</scope>
    <source>
        <strain evidence="11 12">cv. Gransden 2004</strain>
    </source>
</reference>
<dbReference type="PANTHER" id="PTHR32285:SF48">
    <property type="entry name" value="PROTEIN TRICHOME BIREFRINGENCE-LIKE 19"/>
    <property type="match status" value="1"/>
</dbReference>
<keyword evidence="12" id="KW-1185">Reference proteome</keyword>
<feature type="transmembrane region" description="Helical" evidence="7">
    <location>
        <begin position="14"/>
        <end position="35"/>
    </location>
</feature>
<evidence type="ECO:0000259" key="9">
    <source>
        <dbReference type="Pfam" id="PF14416"/>
    </source>
</evidence>
<organism evidence="10">
    <name type="scientific">Physcomitrium patens</name>
    <name type="common">Spreading-leaved earth moss</name>
    <name type="synonym">Physcomitrella patens</name>
    <dbReference type="NCBI Taxonomy" id="3218"/>
    <lineage>
        <taxon>Eukaryota</taxon>
        <taxon>Viridiplantae</taxon>
        <taxon>Streptophyta</taxon>
        <taxon>Embryophyta</taxon>
        <taxon>Bryophyta</taxon>
        <taxon>Bryophytina</taxon>
        <taxon>Bryopsida</taxon>
        <taxon>Funariidae</taxon>
        <taxon>Funariales</taxon>
        <taxon>Funariaceae</taxon>
        <taxon>Physcomitrium</taxon>
    </lineage>
</organism>
<dbReference type="GeneID" id="112293627"/>
<protein>
    <submittedName>
        <fullName evidence="10 11">Uncharacterized protein</fullName>
    </submittedName>
</protein>
<evidence type="ECO:0000313" key="10">
    <source>
        <dbReference type="EMBL" id="PNR37247.1"/>
    </source>
</evidence>
<reference evidence="10 12" key="1">
    <citation type="journal article" date="2008" name="Science">
        <title>The Physcomitrella genome reveals evolutionary insights into the conquest of land by plants.</title>
        <authorList>
            <person name="Rensing S."/>
            <person name="Lang D."/>
            <person name="Zimmer A."/>
            <person name="Terry A."/>
            <person name="Salamov A."/>
            <person name="Shapiro H."/>
            <person name="Nishiyama T."/>
            <person name="Perroud P.-F."/>
            <person name="Lindquist E."/>
            <person name="Kamisugi Y."/>
            <person name="Tanahashi T."/>
            <person name="Sakakibara K."/>
            <person name="Fujita T."/>
            <person name="Oishi K."/>
            <person name="Shin-I T."/>
            <person name="Kuroki Y."/>
            <person name="Toyoda A."/>
            <person name="Suzuki Y."/>
            <person name="Hashimoto A."/>
            <person name="Yamaguchi K."/>
            <person name="Sugano A."/>
            <person name="Kohara Y."/>
            <person name="Fujiyama A."/>
            <person name="Anterola A."/>
            <person name="Aoki S."/>
            <person name="Ashton N."/>
            <person name="Barbazuk W.B."/>
            <person name="Barker E."/>
            <person name="Bennetzen J."/>
            <person name="Bezanilla M."/>
            <person name="Blankenship R."/>
            <person name="Cho S.H."/>
            <person name="Dutcher S."/>
            <person name="Estelle M."/>
            <person name="Fawcett J.A."/>
            <person name="Gundlach H."/>
            <person name="Hanada K."/>
            <person name="Heyl A."/>
            <person name="Hicks K.A."/>
            <person name="Hugh J."/>
            <person name="Lohr M."/>
            <person name="Mayer K."/>
            <person name="Melkozernov A."/>
            <person name="Murata T."/>
            <person name="Nelson D."/>
            <person name="Pils B."/>
            <person name="Prigge M."/>
            <person name="Reiss B."/>
            <person name="Renner T."/>
            <person name="Rombauts S."/>
            <person name="Rushton P."/>
            <person name="Sanderfoot A."/>
            <person name="Schween G."/>
            <person name="Shiu S.-H."/>
            <person name="Stueber K."/>
            <person name="Theodoulou F.L."/>
            <person name="Tu H."/>
            <person name="Van de Peer Y."/>
            <person name="Verrier P.J."/>
            <person name="Waters E."/>
            <person name="Wood A."/>
            <person name="Yang L."/>
            <person name="Cove D."/>
            <person name="Cuming A."/>
            <person name="Hasebe M."/>
            <person name="Lucas S."/>
            <person name="Mishler D.B."/>
            <person name="Reski R."/>
            <person name="Grigoriev I."/>
            <person name="Quatrano R.S."/>
            <person name="Boore J.L."/>
        </authorList>
    </citation>
    <scope>NUCLEOTIDE SEQUENCE [LARGE SCALE GENOMIC DNA]</scope>
    <source>
        <strain evidence="11 12">cv. Gransden 2004</strain>
    </source>
</reference>
<dbReference type="STRING" id="3218.A0A2K1J6U4"/>